<dbReference type="KEGG" id="vg:55806276"/>
<name>A0A4P2WVA5_9CAUD</name>
<protein>
    <submittedName>
        <fullName evidence="1">Uncharacterized protein</fullName>
    </submittedName>
</protein>
<accession>A0A4P2WVA5</accession>
<sequence length="103" mass="11990">MKAKISVWAFNNFTRFDAIANALGCESNPTKTYDRADSVKMVNSNNDFKMDLLPFLSVIKERVSEQEFSCLNNTLFKKNGEIRKLEGKEIKWAFDDFFLVFNF</sequence>
<dbReference type="Proteomes" id="UP000248666">
    <property type="component" value="Segment"/>
</dbReference>
<dbReference type="EMBL" id="LC373201">
    <property type="protein sequence ID" value="BBK03815.1"/>
    <property type="molecule type" value="Genomic_DNA"/>
</dbReference>
<evidence type="ECO:0000313" key="2">
    <source>
        <dbReference type="Proteomes" id="UP000248666"/>
    </source>
</evidence>
<reference evidence="1 2" key="1">
    <citation type="submission" date="2018-02" db="EMBL/GenBank/DDBJ databases">
        <title>Isolation and characterization of bacteriophage of Enterobacter asburiae, a cause of soft rot disease of plants in Vietnam.</title>
        <authorList>
            <person name="Doi K."/>
            <person name="Nagayoshi Y."/>
            <person name="Fujino Y."/>
            <person name="Thanh N.C."/>
        </authorList>
    </citation>
    <scope>NUCLEOTIDE SEQUENCE [LARGE SCALE GENOMIC DNA]</scope>
</reference>
<organism evidence="1 2">
    <name type="scientific">Enterobacter phage EspM4VN</name>
    <dbReference type="NCBI Taxonomy" id="2137745"/>
    <lineage>
        <taxon>Viruses</taxon>
        <taxon>Duplodnaviria</taxon>
        <taxon>Heunggongvirae</taxon>
        <taxon>Uroviricota</taxon>
        <taxon>Caudoviricetes</taxon>
        <taxon>Pantevenvirales</taxon>
        <taxon>Ackermannviridae</taxon>
        <taxon>Aglimvirinae</taxon>
        <taxon>Agtrevirus</taxon>
        <taxon>Agtrevirus EM4</taxon>
    </lineage>
</organism>
<evidence type="ECO:0000313" key="1">
    <source>
        <dbReference type="EMBL" id="BBK03815.1"/>
    </source>
</evidence>
<dbReference type="GeneID" id="55806276"/>
<dbReference type="RefSeq" id="YP_009877085.1">
    <property type="nucleotide sequence ID" value="NC_049384.1"/>
</dbReference>
<keyword evidence="2" id="KW-1185">Reference proteome</keyword>
<proteinExistence type="predicted"/>